<dbReference type="RefSeq" id="WP_135480720.1">
    <property type="nucleotide sequence ID" value="NZ_SRMF01000001.1"/>
</dbReference>
<dbReference type="AlphaFoldDB" id="A0A4Z0WBP1"/>
<gene>
    <name evidence="2" type="ORF">E4656_02040</name>
</gene>
<keyword evidence="3" id="KW-1185">Reference proteome</keyword>
<comment type="caution">
    <text evidence="2">The sequence shown here is derived from an EMBL/GenBank/DDBJ whole genome shotgun (WGS) entry which is preliminary data.</text>
</comment>
<dbReference type="GO" id="GO:0009298">
    <property type="term" value="P:GDP-mannose biosynthetic process"/>
    <property type="evidence" value="ECO:0007669"/>
    <property type="project" value="TreeGrafter"/>
</dbReference>
<accession>A0A4Z0WBP1</accession>
<organism evidence="2 3">
    <name type="scientific">Natronospirillum operosum</name>
    <dbReference type="NCBI Taxonomy" id="2759953"/>
    <lineage>
        <taxon>Bacteria</taxon>
        <taxon>Pseudomonadati</taxon>
        <taxon>Pseudomonadota</taxon>
        <taxon>Gammaproteobacteria</taxon>
        <taxon>Oceanospirillales</taxon>
        <taxon>Natronospirillaceae</taxon>
        <taxon>Natronospirillum</taxon>
    </lineage>
</organism>
<dbReference type="EMBL" id="SRMF01000001">
    <property type="protein sequence ID" value="TGG95224.1"/>
    <property type="molecule type" value="Genomic_DNA"/>
</dbReference>
<name>A0A4Z0WBP1_9GAMM</name>
<proteinExistence type="predicted"/>
<dbReference type="GO" id="GO:0004475">
    <property type="term" value="F:mannose-1-phosphate guanylyltransferase (GTP) activity"/>
    <property type="evidence" value="ECO:0007669"/>
    <property type="project" value="InterPro"/>
</dbReference>
<evidence type="ECO:0000313" key="3">
    <source>
        <dbReference type="Proteomes" id="UP000297475"/>
    </source>
</evidence>
<dbReference type="InterPro" id="IPR049577">
    <property type="entry name" value="GMPP_N"/>
</dbReference>
<dbReference type="SUPFAM" id="SSF53448">
    <property type="entry name" value="Nucleotide-diphospho-sugar transferases"/>
    <property type="match status" value="1"/>
</dbReference>
<protein>
    <recommendedName>
        <fullName evidence="1">Nucleotidyl transferase domain-containing protein</fullName>
    </recommendedName>
</protein>
<dbReference type="Gene3D" id="3.90.550.10">
    <property type="entry name" value="Spore Coat Polysaccharide Biosynthesis Protein SpsA, Chain A"/>
    <property type="match status" value="1"/>
</dbReference>
<feature type="domain" description="Nucleotidyl transferase" evidence="1">
    <location>
        <begin position="4"/>
        <end position="282"/>
    </location>
</feature>
<dbReference type="Proteomes" id="UP000297475">
    <property type="component" value="Unassembled WGS sequence"/>
</dbReference>
<dbReference type="OrthoDB" id="9806359at2"/>
<dbReference type="InterPro" id="IPR005835">
    <property type="entry name" value="NTP_transferase_dom"/>
</dbReference>
<evidence type="ECO:0000259" key="1">
    <source>
        <dbReference type="Pfam" id="PF00483"/>
    </source>
</evidence>
<dbReference type="PANTHER" id="PTHR46390:SF1">
    <property type="entry name" value="MANNOSE-1-PHOSPHATE GUANYLYLTRANSFERASE"/>
    <property type="match status" value="1"/>
</dbReference>
<reference evidence="2 3" key="1">
    <citation type="submission" date="2019-04" db="EMBL/GenBank/DDBJ databases">
        <title>Natronospirillum operosus gen. nov., sp. nov., a haloalkaliphilic satellite isolated from decaying biomass of laboratory culture of cyanobacterium Geitlerinema sp. and proposal of Natronospirillaceae fam. nov. and Saccharospirillaceae fam. nov.</title>
        <authorList>
            <person name="Kevbrin V."/>
            <person name="Boltyanskaya Y."/>
            <person name="Koziaeva V."/>
            <person name="Grouzdev D.S."/>
            <person name="Park M."/>
            <person name="Cho J."/>
        </authorList>
    </citation>
    <scope>NUCLEOTIDE SEQUENCE [LARGE SCALE GENOMIC DNA]</scope>
    <source>
        <strain evidence="2 3">G-116</strain>
    </source>
</reference>
<dbReference type="PANTHER" id="PTHR46390">
    <property type="entry name" value="MANNOSE-1-PHOSPHATE GUANYLYLTRANSFERASE"/>
    <property type="match status" value="1"/>
</dbReference>
<dbReference type="CDD" id="cd02509">
    <property type="entry name" value="GDP-M1P_Guanylyltransferase"/>
    <property type="match status" value="1"/>
</dbReference>
<dbReference type="InterPro" id="IPR029044">
    <property type="entry name" value="Nucleotide-diphossugar_trans"/>
</dbReference>
<dbReference type="Pfam" id="PF00483">
    <property type="entry name" value="NTP_transferase"/>
    <property type="match status" value="1"/>
</dbReference>
<dbReference type="InterPro" id="IPR051161">
    <property type="entry name" value="Mannose-6P_isomerase_type2"/>
</dbReference>
<sequence>MFIPVIMAGGMGRRLWPLSKPQRPKQFLSLVSRNTLLQDTLLRLQGLQHHPPLLTCNQQHRALAEKQLQEIGINDATLLVEPAGHNTAPAVALAALYAQHALPSDPDPVLLALPSDHLVADKAAFQATVRLALPLAESGLLVTFGVQPEEPHTGYGYIQRGKALGSTDAFQVEQFMEKPDADTAAVFVAAGNYLWNSGMFMFRTSAFLSEMQAFEPAILAACKAALDNGRNDSGAVCPEARAFSHCPAAAIDTAVMEHTEIAAVVPLEAGWQDVGSWSALRRLRR</sequence>
<evidence type="ECO:0000313" key="2">
    <source>
        <dbReference type="EMBL" id="TGG95224.1"/>
    </source>
</evidence>